<dbReference type="GO" id="GO:0046872">
    <property type="term" value="F:metal ion binding"/>
    <property type="evidence" value="ECO:0007669"/>
    <property type="project" value="UniProtKB-KW"/>
</dbReference>
<name>A0A564UNR6_9FIRM</name>
<protein>
    <submittedName>
        <fullName evidence="3">Lanthionine synthetase C-like protein</fullName>
    </submittedName>
</protein>
<dbReference type="GO" id="GO:0005886">
    <property type="term" value="C:plasma membrane"/>
    <property type="evidence" value="ECO:0007669"/>
    <property type="project" value="TreeGrafter"/>
</dbReference>
<dbReference type="NCBIfam" id="TIGR03897">
    <property type="entry name" value="lanti_2_LanM"/>
    <property type="match status" value="1"/>
</dbReference>
<dbReference type="InterPro" id="IPR007822">
    <property type="entry name" value="LANC-like"/>
</dbReference>
<keyword evidence="1" id="KW-0479">Metal-binding</keyword>
<dbReference type="SUPFAM" id="SSF158745">
    <property type="entry name" value="LanC-like"/>
    <property type="match status" value="1"/>
</dbReference>
<dbReference type="Pfam" id="PF13575">
    <property type="entry name" value="DUF4135"/>
    <property type="match status" value="1"/>
</dbReference>
<dbReference type="PANTHER" id="PTHR12736">
    <property type="entry name" value="LANC-LIKE PROTEIN"/>
    <property type="match status" value="1"/>
</dbReference>
<dbReference type="Gene3D" id="1.50.10.20">
    <property type="match status" value="1"/>
</dbReference>
<proteinExistence type="predicted"/>
<sequence>MYKQEPYLSEYIDVRAGVYFKPFYNVLADCGVRKLKSSLTDMRETYSENIYADFTQYLAEQLQEICMRTLIVEMHICKSAGKLKGENNREEYEYYCNKIVGEMVNIKKMFEKYPVLHQCVEKRITYSINFYKEILEHFSKHRATICDQLCRANCFLKIVSIESKHSDVHRGGRHVVKVRLDDGSEILYKPHSMENEKQFGELLHWMSQGLKIAQLDYKFLSYEDHSWCSIVEYKSCKTEDEIKKYYKRIGVQLFLAYFLGTHDLHCENIIASGEYPVLIDLETIVNVQPSKKRVTADEEVNYQLAHSVLYTGLLPIYTWNKDKCGIDNSGISGGTGNYYPFKVPTVSKAETSDMHIVYDYPKATQKQNLVILQDRFPAPVKYEEKLLEGFSLAYQYVLWHKEEFKKKIEKFSFLKSRMLVADTQRYSMILSSSYHPSLLMDENERETFFISMLKGRNESEDRIAKDEMNCLSHGDIPYYEYHLNDKKLYSGMGDELGEYFEEAPINSLLKKIDDLNEADMKKQQRYIQTALELMPSSREKYENGTYYVSENPISLCNKETKNKYNRQIEQLIERVIEEAVWNQERTEVNWCQTKLSTEKQMTWNIGAMGMYLYSGLAGMLLLFHELKQFSYSEKVEEIYYTLQKMLFRYSDKGMESINNLQSDATGAYDGESSIVYAYLILYEKSKDIRYLKYAEQHVQIVEKLIDRDKRYDMLSGNAGAAYVLLKLYKHTGNSQYLYIAEQAIEILQKNSEKQQKGIGWRIVDDLPPMSGMAHGNAGILMPVIELWKETRKKKYKEMAEEIWQYEESLYDVNIQNWLDVRCDSSDEEQIGAVAWCHGAGGILISRIYCNALVDDEMWKKRFEKDISRAYEKLKRYWKRDSWSLCHGICGNLWILNQIDEFMDININECIKLLPQEILNPGFMNGYGGIIYYCLMDTINKYES</sequence>
<gene>
    <name evidence="3" type="ORF">DLSSTS7063_02837</name>
</gene>
<evidence type="ECO:0000313" key="4">
    <source>
        <dbReference type="Proteomes" id="UP000398619"/>
    </source>
</evidence>
<dbReference type="PANTHER" id="PTHR12736:SF7">
    <property type="entry name" value="LANC-LIKE PROTEIN 3"/>
    <property type="match status" value="1"/>
</dbReference>
<dbReference type="EMBL" id="CABHNM010000065">
    <property type="protein sequence ID" value="VUX21243.1"/>
    <property type="molecule type" value="Genomic_DNA"/>
</dbReference>
<feature type="binding site" evidence="1">
    <location>
        <position position="836"/>
    </location>
    <ligand>
        <name>Zn(2+)</name>
        <dbReference type="ChEBI" id="CHEBI:29105"/>
    </ligand>
</feature>
<dbReference type="Pfam" id="PF05147">
    <property type="entry name" value="LANC_like"/>
    <property type="match status" value="1"/>
</dbReference>
<evidence type="ECO:0000313" key="3">
    <source>
        <dbReference type="EMBL" id="VUX21243.1"/>
    </source>
</evidence>
<keyword evidence="1" id="KW-0862">Zinc</keyword>
<dbReference type="SMART" id="SM01260">
    <property type="entry name" value="LANC_like"/>
    <property type="match status" value="1"/>
</dbReference>
<accession>A0A564UNR6</accession>
<evidence type="ECO:0000259" key="2">
    <source>
        <dbReference type="Pfam" id="PF13575"/>
    </source>
</evidence>
<dbReference type="Proteomes" id="UP000398619">
    <property type="component" value="Unassembled WGS sequence"/>
</dbReference>
<dbReference type="PRINTS" id="PR01950">
    <property type="entry name" value="LANCSUPER"/>
</dbReference>
<feature type="binding site" evidence="1">
    <location>
        <position position="886"/>
    </location>
    <ligand>
        <name>Zn(2+)</name>
        <dbReference type="ChEBI" id="CHEBI:29105"/>
    </ligand>
</feature>
<dbReference type="InterPro" id="IPR025410">
    <property type="entry name" value="Lant_dehyd"/>
</dbReference>
<dbReference type="CDD" id="cd04792">
    <property type="entry name" value="LanM-like"/>
    <property type="match status" value="1"/>
</dbReference>
<evidence type="ECO:0000256" key="1">
    <source>
        <dbReference type="PIRSR" id="PIRSR607822-1"/>
    </source>
</evidence>
<organism evidence="3 4">
    <name type="scientific">Dorea longicatena</name>
    <dbReference type="NCBI Taxonomy" id="88431"/>
    <lineage>
        <taxon>Bacteria</taxon>
        <taxon>Bacillati</taxon>
        <taxon>Bacillota</taxon>
        <taxon>Clostridia</taxon>
        <taxon>Lachnospirales</taxon>
        <taxon>Lachnospiraceae</taxon>
        <taxon>Dorea</taxon>
    </lineage>
</organism>
<dbReference type="InterPro" id="IPR017146">
    <property type="entry name" value="Lanti_2_LanM"/>
</dbReference>
<feature type="binding site" evidence="1">
    <location>
        <position position="885"/>
    </location>
    <ligand>
        <name>Zn(2+)</name>
        <dbReference type="ChEBI" id="CHEBI:29105"/>
    </ligand>
</feature>
<dbReference type="AlphaFoldDB" id="A0A564UNR6"/>
<reference evidence="3 4" key="1">
    <citation type="submission" date="2019-07" db="EMBL/GenBank/DDBJ databases">
        <authorList>
            <person name="Hibberd C M."/>
            <person name="Gehrig L. J."/>
            <person name="Chang H.-W."/>
            <person name="Venkatesh S."/>
        </authorList>
    </citation>
    <scope>NUCLEOTIDE SEQUENCE [LARGE SCALE GENOMIC DNA]</scope>
    <source>
        <strain evidence="3">Dorea_longicatena_SSTS_Bg7063</strain>
    </source>
</reference>
<dbReference type="RefSeq" id="WP_144101446.1">
    <property type="nucleotide sequence ID" value="NZ_CABHNM010000065.1"/>
</dbReference>
<dbReference type="GO" id="GO:0031179">
    <property type="term" value="P:peptide modification"/>
    <property type="evidence" value="ECO:0007669"/>
    <property type="project" value="InterPro"/>
</dbReference>
<dbReference type="PIRSF" id="PIRSF037228">
    <property type="entry name" value="Lant_mod_RumM"/>
    <property type="match status" value="1"/>
</dbReference>
<feature type="domain" description="Lantibiotic biosynthesis protein dehydration" evidence="2">
    <location>
        <begin position="113"/>
        <end position="480"/>
    </location>
</feature>